<dbReference type="SUPFAM" id="SSF55545">
    <property type="entry name" value="beta-N-acetylhexosaminidase-like domain"/>
    <property type="match status" value="1"/>
</dbReference>
<dbReference type="Gene3D" id="3.30.379.10">
    <property type="entry name" value="Chitobiase/beta-hexosaminidase domain 2-like"/>
    <property type="match status" value="1"/>
</dbReference>
<keyword evidence="4" id="KW-1185">Reference proteome</keyword>
<protein>
    <recommendedName>
        <fullName evidence="5">Alpha glucuronidase N-terminal domain-containing protein</fullName>
    </recommendedName>
</protein>
<feature type="signal peptide" evidence="2">
    <location>
        <begin position="1"/>
        <end position="27"/>
    </location>
</feature>
<accession>A0A5N1J8G7</accession>
<comment type="caution">
    <text evidence="3">The sequence shown here is derived from an EMBL/GenBank/DDBJ whole genome shotgun (WGS) entry which is preliminary data.</text>
</comment>
<dbReference type="Proteomes" id="UP000326344">
    <property type="component" value="Unassembled WGS sequence"/>
</dbReference>
<organism evidence="3 4">
    <name type="scientific">Larkinella humicola</name>
    <dbReference type="NCBI Taxonomy" id="2607654"/>
    <lineage>
        <taxon>Bacteria</taxon>
        <taxon>Pseudomonadati</taxon>
        <taxon>Bacteroidota</taxon>
        <taxon>Cytophagia</taxon>
        <taxon>Cytophagales</taxon>
        <taxon>Spirosomataceae</taxon>
        <taxon>Larkinella</taxon>
    </lineage>
</organism>
<dbReference type="InterPro" id="IPR029018">
    <property type="entry name" value="Hex-like_dom2"/>
</dbReference>
<dbReference type="EMBL" id="VTWS01000007">
    <property type="protein sequence ID" value="KAA9347976.1"/>
    <property type="molecule type" value="Genomic_DNA"/>
</dbReference>
<evidence type="ECO:0008006" key="5">
    <source>
        <dbReference type="Google" id="ProtNLM"/>
    </source>
</evidence>
<keyword evidence="2" id="KW-0732">Signal</keyword>
<name>A0A5N1J8G7_9BACT</name>
<evidence type="ECO:0000313" key="3">
    <source>
        <dbReference type="EMBL" id="KAA9347976.1"/>
    </source>
</evidence>
<dbReference type="AlphaFoldDB" id="A0A5N1J8G7"/>
<keyword evidence="1" id="KW-0378">Hydrolase</keyword>
<gene>
    <name evidence="3" type="ORF">F0P93_25490</name>
</gene>
<proteinExistence type="predicted"/>
<dbReference type="GO" id="GO:0016787">
    <property type="term" value="F:hydrolase activity"/>
    <property type="evidence" value="ECO:0007669"/>
    <property type="project" value="UniProtKB-KW"/>
</dbReference>
<evidence type="ECO:0000256" key="2">
    <source>
        <dbReference type="SAM" id="SignalP"/>
    </source>
</evidence>
<evidence type="ECO:0000313" key="4">
    <source>
        <dbReference type="Proteomes" id="UP000326344"/>
    </source>
</evidence>
<reference evidence="3 4" key="1">
    <citation type="submission" date="2019-09" db="EMBL/GenBank/DDBJ databases">
        <title>Genome Sequence of Larkinella sp MA1.</title>
        <authorList>
            <person name="Srinivasan S."/>
        </authorList>
    </citation>
    <scope>NUCLEOTIDE SEQUENCE [LARGE SCALE GENOMIC DNA]</scope>
    <source>
        <strain evidence="3 4">MA1</strain>
    </source>
</reference>
<feature type="chain" id="PRO_5024887158" description="Alpha glucuronidase N-terminal domain-containing protein" evidence="2">
    <location>
        <begin position="28"/>
        <end position="812"/>
    </location>
</feature>
<sequence length="812" mass="92438">MNHMRTWNLFFSLLITLSGLLSIPAKANPIDLSKAQIYCPVKDPRVLLRSLEVLQQEVGKRSQIQWSIVKKIPKAGQATIFLTTEKELAALPEPLRSAASRMPATRSEGFKLVIEESNNTVLIVGHDARGLLYGVGRLLRKLDMRPGKITISGEASIATSPKYPIRGHQLGYRPKTNAYDAFSVDQFDQYIRDLALFGANSIEILPPRTDDDFTSRHMKLPAIKMIAEQSRICREYGLDVWMWYPNLGKDYVHPDSIQKELNERHQIFATVPKLDAVFVPGGDPGDLEPDVLFAWLEKEAAVLTKYHPKAKIWVSPQVFRPTQAWFDAFFKHVNKDYPWFGGVVFGPWVKMTVQEIRKVVKPSIPIRHYPDITHNYSSQYPVPHWDLAWSMTSGRESINPRPHDEKAIHNALDEFGAGSISYSEGTNDDVNKFVWSDQDWNPETPVIETLRDYARLFMSPDVTETVAQGLLSLEQNWRGNLLTNQAVYQTLMQWQALEKQAPLKVLQNPRFQMGQIRAYYDAYTKRRLLYETELEQQARDILTDAETSGSLPAIKRANEILEKAWKNRLLPEYRTKCFALADSLFKSIGAQLTTEKHGAMSGRGNFIDNIDIPLNDSPWLLDQMAKIGKLTNEKERVLKINEMLHRTDPGPGGFYDHLGAPESWHRVVSGLSWEADPGSLKSPRIGFGVGLVGVEWVDEIKATGFKGQITPRVWMKQAKTLYDQPLKIAYDELDPKASYRMRIAYTGRFRSRMKLTTDDGSVIHDFIQTGEQPIYEFDLPQAALSDGKVTFIWTCGEGERGSQVTEIWLIRK</sequence>
<evidence type="ECO:0000256" key="1">
    <source>
        <dbReference type="ARBA" id="ARBA00022801"/>
    </source>
</evidence>
<dbReference type="GO" id="GO:0005975">
    <property type="term" value="P:carbohydrate metabolic process"/>
    <property type="evidence" value="ECO:0007669"/>
    <property type="project" value="UniProtKB-ARBA"/>
</dbReference>